<proteinExistence type="predicted"/>
<sequence length="517" mass="61495">MNGTSTCFTSCIMICFPRSPLSNPVKKVIFLWNVCLGMHGVYTIVDTPCGKMFVGEIENALCAVSFNPDVGNAVKTLHFSYPLVHFTEGFVSNAENILRLLHGEESIENVRISELVFMRCSEFQKIVYEQLMRIPRGSTKSYAESRSKKLKPLTYLTTRYIAIQLFKTNIRWRRITDVAYTLREFVDHLKLPAKEKRSIRTAVAEVLREARRWDEKHAEMFVESPKAKRRVMNRSEHLRTFYEHLLWKTTATEIDDYATARHLIATDCSNWPQMQFQLACMYAATDWIEDDIRFDKYRRITFKKQLSDHPVYDFWLTLLESNWEVFFDTETRVPNQKLMQCFQFAIRHGYCQLVEYIWDRIGDNTREYIGLLQWRSLCFRTRDRDTMRFLCTRLCSMNPVGVARISWTAFFDTFYNSVNNEQSDIVVEHKFRKRLEFLIENCCPELRKRLLNMENFRIVSDAFRYNQNETFAFLLKYMDGDQLRDAREVIDRIHDRLKNANGDRLRHVMIRRQMTID</sequence>
<keyword evidence="2" id="KW-1185">Reference proteome</keyword>
<name>A0AA36GZ56_CYLNA</name>
<evidence type="ECO:0000313" key="2">
    <source>
        <dbReference type="Proteomes" id="UP001176961"/>
    </source>
</evidence>
<comment type="caution">
    <text evidence="1">The sequence shown here is derived from an EMBL/GenBank/DDBJ whole genome shotgun (WGS) entry which is preliminary data.</text>
</comment>
<reference evidence="1" key="1">
    <citation type="submission" date="2023-07" db="EMBL/GenBank/DDBJ databases">
        <authorList>
            <consortium name="CYATHOMIX"/>
        </authorList>
    </citation>
    <scope>NUCLEOTIDE SEQUENCE</scope>
    <source>
        <strain evidence="1">N/A</strain>
    </source>
</reference>
<dbReference type="EMBL" id="CATQJL010000305">
    <property type="protein sequence ID" value="CAJ0600836.1"/>
    <property type="molecule type" value="Genomic_DNA"/>
</dbReference>
<gene>
    <name evidence="1" type="ORF">CYNAS_LOCUS12819</name>
</gene>
<dbReference type="Proteomes" id="UP001176961">
    <property type="component" value="Unassembled WGS sequence"/>
</dbReference>
<accession>A0AA36GZ56</accession>
<protein>
    <submittedName>
        <fullName evidence="1">Uncharacterized protein</fullName>
    </submittedName>
</protein>
<dbReference type="AlphaFoldDB" id="A0AA36GZ56"/>
<organism evidence="1 2">
    <name type="scientific">Cylicocyclus nassatus</name>
    <name type="common">Nematode worm</name>
    <dbReference type="NCBI Taxonomy" id="53992"/>
    <lineage>
        <taxon>Eukaryota</taxon>
        <taxon>Metazoa</taxon>
        <taxon>Ecdysozoa</taxon>
        <taxon>Nematoda</taxon>
        <taxon>Chromadorea</taxon>
        <taxon>Rhabditida</taxon>
        <taxon>Rhabditina</taxon>
        <taxon>Rhabditomorpha</taxon>
        <taxon>Strongyloidea</taxon>
        <taxon>Strongylidae</taxon>
        <taxon>Cylicocyclus</taxon>
    </lineage>
</organism>
<evidence type="ECO:0000313" key="1">
    <source>
        <dbReference type="EMBL" id="CAJ0600836.1"/>
    </source>
</evidence>